<dbReference type="EMBL" id="ML208285">
    <property type="protein sequence ID" value="TFK72439.1"/>
    <property type="molecule type" value="Genomic_DNA"/>
</dbReference>
<keyword evidence="2" id="KW-1185">Reference proteome</keyword>
<reference evidence="1 2" key="1">
    <citation type="journal article" date="2019" name="Nat. Ecol. Evol.">
        <title>Megaphylogeny resolves global patterns of mushroom evolution.</title>
        <authorList>
            <person name="Varga T."/>
            <person name="Krizsan K."/>
            <person name="Foldi C."/>
            <person name="Dima B."/>
            <person name="Sanchez-Garcia M."/>
            <person name="Sanchez-Ramirez S."/>
            <person name="Szollosi G.J."/>
            <person name="Szarkandi J.G."/>
            <person name="Papp V."/>
            <person name="Albert L."/>
            <person name="Andreopoulos W."/>
            <person name="Angelini C."/>
            <person name="Antonin V."/>
            <person name="Barry K.W."/>
            <person name="Bougher N.L."/>
            <person name="Buchanan P."/>
            <person name="Buyck B."/>
            <person name="Bense V."/>
            <person name="Catcheside P."/>
            <person name="Chovatia M."/>
            <person name="Cooper J."/>
            <person name="Damon W."/>
            <person name="Desjardin D."/>
            <person name="Finy P."/>
            <person name="Geml J."/>
            <person name="Haridas S."/>
            <person name="Hughes K."/>
            <person name="Justo A."/>
            <person name="Karasinski D."/>
            <person name="Kautmanova I."/>
            <person name="Kiss B."/>
            <person name="Kocsube S."/>
            <person name="Kotiranta H."/>
            <person name="LaButti K.M."/>
            <person name="Lechner B.E."/>
            <person name="Liimatainen K."/>
            <person name="Lipzen A."/>
            <person name="Lukacs Z."/>
            <person name="Mihaltcheva S."/>
            <person name="Morgado L.N."/>
            <person name="Niskanen T."/>
            <person name="Noordeloos M.E."/>
            <person name="Ohm R.A."/>
            <person name="Ortiz-Santana B."/>
            <person name="Ovrebo C."/>
            <person name="Racz N."/>
            <person name="Riley R."/>
            <person name="Savchenko A."/>
            <person name="Shiryaev A."/>
            <person name="Soop K."/>
            <person name="Spirin V."/>
            <person name="Szebenyi C."/>
            <person name="Tomsovsky M."/>
            <person name="Tulloss R.E."/>
            <person name="Uehling J."/>
            <person name="Grigoriev I.V."/>
            <person name="Vagvolgyi C."/>
            <person name="Papp T."/>
            <person name="Martin F.M."/>
            <person name="Miettinen O."/>
            <person name="Hibbett D.S."/>
            <person name="Nagy L.G."/>
        </authorList>
    </citation>
    <scope>NUCLEOTIDE SEQUENCE [LARGE SCALE GENOMIC DNA]</scope>
    <source>
        <strain evidence="1 2">NL-1719</strain>
    </source>
</reference>
<organism evidence="1 2">
    <name type="scientific">Pluteus cervinus</name>
    <dbReference type="NCBI Taxonomy" id="181527"/>
    <lineage>
        <taxon>Eukaryota</taxon>
        <taxon>Fungi</taxon>
        <taxon>Dikarya</taxon>
        <taxon>Basidiomycota</taxon>
        <taxon>Agaricomycotina</taxon>
        <taxon>Agaricomycetes</taxon>
        <taxon>Agaricomycetidae</taxon>
        <taxon>Agaricales</taxon>
        <taxon>Pluteineae</taxon>
        <taxon>Pluteaceae</taxon>
        <taxon>Pluteus</taxon>
    </lineage>
</organism>
<evidence type="ECO:0000313" key="2">
    <source>
        <dbReference type="Proteomes" id="UP000308600"/>
    </source>
</evidence>
<sequence>MSFTANTPSNSYMRYLWNSKTRISDTDPHSYCGSHFLLSTTRHLREGSCRLGLPETQRNLSIPMGVISAAGSTVALPAFCTCGADEMVLCMPATFPRFGLQGARRGSTFDSRNDALRNRCYLMQEKMGVWCSTAFRSLTRTLWTAFISTIPCSHKSFRQTGTAFRTASIRVPGRLNGVAVGL</sequence>
<dbReference type="Proteomes" id="UP000308600">
    <property type="component" value="Unassembled WGS sequence"/>
</dbReference>
<name>A0ACD3B463_9AGAR</name>
<proteinExistence type="predicted"/>
<protein>
    <submittedName>
        <fullName evidence="1">Uncharacterized protein</fullName>
    </submittedName>
</protein>
<gene>
    <name evidence="1" type="ORF">BDN72DRAFT_325123</name>
</gene>
<accession>A0ACD3B463</accession>
<evidence type="ECO:0000313" key="1">
    <source>
        <dbReference type="EMBL" id="TFK72439.1"/>
    </source>
</evidence>